<dbReference type="RefSeq" id="WP_250424410.1">
    <property type="nucleotide sequence ID" value="NZ_JAJKBJ010000015.1"/>
</dbReference>
<sequence>MPLLKDVIAQFKSSFQYLDAENRRKTFWYEFWLNDFTKELLTNTKLTTELEQAAKKCVEQLDELSGQHIEEPFASHQDAFFKIIVATLRTVQLQRFKSGTEKTENYQKDQHYVMERILYPKKEGLFEEQLINGLNSVKETFPELSSIMEQKILHIVEAKPKPFVLFHENMKFGDNGNKFFTTDGRTRTIEDVTDAVDEQLKHV</sequence>
<dbReference type="EMBL" id="JAJKBJ010000015">
    <property type="protein sequence ID" value="MCL9684865.1"/>
    <property type="molecule type" value="Genomic_DNA"/>
</dbReference>
<comment type="caution">
    <text evidence="1">The sequence shown here is derived from an EMBL/GenBank/DDBJ whole genome shotgun (WGS) entry which is preliminary data.</text>
</comment>
<evidence type="ECO:0000313" key="1">
    <source>
        <dbReference type="EMBL" id="MCL9684865.1"/>
    </source>
</evidence>
<keyword evidence="2" id="KW-1185">Reference proteome</keyword>
<dbReference type="Proteomes" id="UP001139721">
    <property type="component" value="Unassembled WGS sequence"/>
</dbReference>
<reference evidence="1" key="1">
    <citation type="submission" date="2021-11" db="EMBL/GenBank/DDBJ databases">
        <title>Legionella maioricencis sp. nov., a new species isolated from hot water samples in Mallorca.</title>
        <authorList>
            <person name="Crespi S."/>
            <person name="Drasar V."/>
            <person name="Salva-Serra F."/>
            <person name="Jaen-Luchoro D."/>
            <person name="Pineiro-Iglesias B."/>
            <person name="Aliaga F."/>
            <person name="Fernandez-Juarez V."/>
            <person name="Coll G."/>
            <person name="Moore E.R.B."/>
            <person name="Bennasar-Figueras A."/>
        </authorList>
    </citation>
    <scope>NUCLEOTIDE SEQUENCE</scope>
    <source>
        <strain evidence="1">HCPI-6</strain>
    </source>
</reference>
<organism evidence="1 2">
    <name type="scientific">Legionella maioricensis</name>
    <dbReference type="NCBI Taxonomy" id="2896528"/>
    <lineage>
        <taxon>Bacteria</taxon>
        <taxon>Pseudomonadati</taxon>
        <taxon>Pseudomonadota</taxon>
        <taxon>Gammaproteobacteria</taxon>
        <taxon>Legionellales</taxon>
        <taxon>Legionellaceae</taxon>
        <taxon>Legionella</taxon>
    </lineage>
</organism>
<accession>A0A9X2D1F4</accession>
<dbReference type="AlphaFoldDB" id="A0A9X2D1F4"/>
<proteinExistence type="predicted"/>
<name>A0A9X2D1F4_9GAMM</name>
<gene>
    <name evidence="1" type="ORF">LOX96_12235</name>
</gene>
<evidence type="ECO:0000313" key="2">
    <source>
        <dbReference type="Proteomes" id="UP001139721"/>
    </source>
</evidence>
<protein>
    <submittedName>
        <fullName evidence="1">Uncharacterized protein</fullName>
    </submittedName>
</protein>